<protein>
    <submittedName>
        <fullName evidence="2">Uncharacterized protein</fullName>
    </submittedName>
</protein>
<dbReference type="InParanoid" id="M1DIA7"/>
<proteinExistence type="predicted"/>
<feature type="region of interest" description="Disordered" evidence="1">
    <location>
        <begin position="1"/>
        <end position="22"/>
    </location>
</feature>
<dbReference type="PaxDb" id="4113-PGSC0003DMT400089503"/>
<evidence type="ECO:0000313" key="2">
    <source>
        <dbReference type="EnsemblPlants" id="PGSC0003DMT400089503"/>
    </source>
</evidence>
<reference evidence="3" key="1">
    <citation type="journal article" date="2011" name="Nature">
        <title>Genome sequence and analysis of the tuber crop potato.</title>
        <authorList>
            <consortium name="The Potato Genome Sequencing Consortium"/>
        </authorList>
    </citation>
    <scope>NUCLEOTIDE SEQUENCE [LARGE SCALE GENOMIC DNA]</scope>
    <source>
        <strain evidence="3">cv. DM1-3 516 R44</strain>
    </source>
</reference>
<dbReference type="EnsemblPlants" id="PGSC0003DMT400089503">
    <property type="protein sequence ID" value="PGSC0003DMT400089503"/>
    <property type="gene ID" value="PGSC0003DMG400039074"/>
</dbReference>
<accession>M1DIA7</accession>
<sequence>MADPRAYYPNYRRPVGASSTSHALPPRCYEDLPLQAIRRPRPLSAGRISNGTPSPIGTSPQLFAMSIGDSSSKQSDAMAAAPSATPDAHMPALAPGQKDRLGRFMIEPDGSSCHPVKDAARALKDCVRRLYTHAYYSWSEIPNSIRQALFNEFKTMCTWKSSLKAMSKQAKKARGSLKGGSLNTGGAKTVGTITREMEIKEQVLNHARRPTTSSPAEDIDDDIEEEEEDDFVDATP</sequence>
<evidence type="ECO:0000256" key="1">
    <source>
        <dbReference type="SAM" id="MobiDB-lite"/>
    </source>
</evidence>
<keyword evidence="3" id="KW-1185">Reference proteome</keyword>
<feature type="compositionally biased region" description="Acidic residues" evidence="1">
    <location>
        <begin position="217"/>
        <end position="236"/>
    </location>
</feature>
<name>M1DIA7_SOLTU</name>
<dbReference type="Gramene" id="PGSC0003DMT400089503">
    <property type="protein sequence ID" value="PGSC0003DMT400089503"/>
    <property type="gene ID" value="PGSC0003DMG400039074"/>
</dbReference>
<feature type="region of interest" description="Disordered" evidence="1">
    <location>
        <begin position="174"/>
        <end position="236"/>
    </location>
</feature>
<reference evidence="2" key="2">
    <citation type="submission" date="2015-06" db="UniProtKB">
        <authorList>
            <consortium name="EnsemblPlants"/>
        </authorList>
    </citation>
    <scope>IDENTIFICATION</scope>
    <source>
        <strain evidence="2">DM1-3 516 R44</strain>
    </source>
</reference>
<dbReference type="AlphaFoldDB" id="M1DIA7"/>
<evidence type="ECO:0000313" key="3">
    <source>
        <dbReference type="Proteomes" id="UP000011115"/>
    </source>
</evidence>
<dbReference type="Proteomes" id="UP000011115">
    <property type="component" value="Unassembled WGS sequence"/>
</dbReference>
<dbReference type="HOGENOM" id="CLU_1177150_0_0_1"/>
<organism evidence="2 3">
    <name type="scientific">Solanum tuberosum</name>
    <name type="common">Potato</name>
    <dbReference type="NCBI Taxonomy" id="4113"/>
    <lineage>
        <taxon>Eukaryota</taxon>
        <taxon>Viridiplantae</taxon>
        <taxon>Streptophyta</taxon>
        <taxon>Embryophyta</taxon>
        <taxon>Tracheophyta</taxon>
        <taxon>Spermatophyta</taxon>
        <taxon>Magnoliopsida</taxon>
        <taxon>eudicotyledons</taxon>
        <taxon>Gunneridae</taxon>
        <taxon>Pentapetalae</taxon>
        <taxon>asterids</taxon>
        <taxon>lamiids</taxon>
        <taxon>Solanales</taxon>
        <taxon>Solanaceae</taxon>
        <taxon>Solanoideae</taxon>
        <taxon>Solaneae</taxon>
        <taxon>Solanum</taxon>
    </lineage>
</organism>